<dbReference type="RefSeq" id="WP_408078574.1">
    <property type="nucleotide sequence ID" value="NZ_JBELQC010000001.1"/>
</dbReference>
<keyword evidence="1" id="KW-1133">Transmembrane helix</keyword>
<keyword evidence="1" id="KW-0812">Transmembrane</keyword>
<dbReference type="Proteomes" id="UP001629244">
    <property type="component" value="Unassembled WGS sequence"/>
</dbReference>
<gene>
    <name evidence="2" type="ORF">ABS767_11985</name>
</gene>
<comment type="caution">
    <text evidence="2">The sequence shown here is derived from an EMBL/GenBank/DDBJ whole genome shotgun (WGS) entry which is preliminary data.</text>
</comment>
<feature type="transmembrane region" description="Helical" evidence="1">
    <location>
        <begin position="172"/>
        <end position="192"/>
    </location>
</feature>
<protein>
    <submittedName>
        <fullName evidence="2">Uncharacterized protein</fullName>
    </submittedName>
</protein>
<sequence length="374" mass="38590">MNVAADLVVTALALIATAIAVLPLAEARRDSAVAMKVFWLLLGLLALLAARLLAWSGNAIAAVPLLLIASWLPLLALRVAEQIVRRHAAVAVKWLMLGGGLLFTVITLIFGAAWSGRVLTALAAFQAVAIMCTVVHLLRAREVSPGERHLAQVFAAALALAIPLTATDFQGIAHLPVRGGAFAVLLLVLATSRAVSDTASLGSLIIDLLVLSGAGAVIGGSAALVLGRSDPSQLWQIGAIGAATAAVALIAQRRGEARLILRARPSLARAIAALPERPDQATLLSAHPLLASGRMVEGDMLHAYSSAEIAAWLAQRVVTRSAGDAARDLLDATAATHLLRLSTSPPRFLAVSAGALAGDDIGAELDLVARVARP</sequence>
<dbReference type="EMBL" id="JBELQC010000001">
    <property type="protein sequence ID" value="MFL9841685.1"/>
    <property type="molecule type" value="Genomic_DNA"/>
</dbReference>
<organism evidence="2 3">
    <name type="scientific">Sphingomonas plantiphila</name>
    <dbReference type="NCBI Taxonomy" id="3163295"/>
    <lineage>
        <taxon>Bacteria</taxon>
        <taxon>Pseudomonadati</taxon>
        <taxon>Pseudomonadota</taxon>
        <taxon>Alphaproteobacteria</taxon>
        <taxon>Sphingomonadales</taxon>
        <taxon>Sphingomonadaceae</taxon>
        <taxon>Sphingomonas</taxon>
    </lineage>
</organism>
<reference evidence="2 3" key="1">
    <citation type="submission" date="2024-06" db="EMBL/GenBank/DDBJ databases">
        <authorList>
            <person name="Kaempfer P."/>
            <person name="Viver T."/>
        </authorList>
    </citation>
    <scope>NUCLEOTIDE SEQUENCE [LARGE SCALE GENOMIC DNA]</scope>
    <source>
        <strain evidence="2 3">ST-64</strain>
    </source>
</reference>
<evidence type="ECO:0000313" key="3">
    <source>
        <dbReference type="Proteomes" id="UP001629244"/>
    </source>
</evidence>
<proteinExistence type="predicted"/>
<feature type="transmembrane region" description="Helical" evidence="1">
    <location>
        <begin position="37"/>
        <end position="54"/>
    </location>
</feature>
<feature type="transmembrane region" description="Helical" evidence="1">
    <location>
        <begin position="233"/>
        <end position="251"/>
    </location>
</feature>
<feature type="transmembrane region" description="Helical" evidence="1">
    <location>
        <begin position="118"/>
        <end position="138"/>
    </location>
</feature>
<feature type="transmembrane region" description="Helical" evidence="1">
    <location>
        <begin position="6"/>
        <end position="25"/>
    </location>
</feature>
<evidence type="ECO:0000313" key="2">
    <source>
        <dbReference type="EMBL" id="MFL9841685.1"/>
    </source>
</evidence>
<feature type="transmembrane region" description="Helical" evidence="1">
    <location>
        <begin position="60"/>
        <end position="80"/>
    </location>
</feature>
<name>A0ABW8YR12_9SPHN</name>
<keyword evidence="3" id="KW-1185">Reference proteome</keyword>
<keyword evidence="1" id="KW-0472">Membrane</keyword>
<feature type="transmembrane region" description="Helical" evidence="1">
    <location>
        <begin position="92"/>
        <end position="112"/>
    </location>
</feature>
<feature type="transmembrane region" description="Helical" evidence="1">
    <location>
        <begin position="204"/>
        <end position="227"/>
    </location>
</feature>
<feature type="transmembrane region" description="Helical" evidence="1">
    <location>
        <begin position="150"/>
        <end position="166"/>
    </location>
</feature>
<accession>A0ABW8YR12</accession>
<evidence type="ECO:0000256" key="1">
    <source>
        <dbReference type="SAM" id="Phobius"/>
    </source>
</evidence>